<name>A0A423UBA6_PENVA</name>
<feature type="compositionally biased region" description="Low complexity" evidence="1">
    <location>
        <begin position="32"/>
        <end position="56"/>
    </location>
</feature>
<dbReference type="GO" id="GO:0007018">
    <property type="term" value="P:microtubule-based movement"/>
    <property type="evidence" value="ECO:0007669"/>
    <property type="project" value="InterPro"/>
</dbReference>
<keyword evidence="3" id="KW-1185">Reference proteome</keyword>
<dbReference type="EMBL" id="QCYY01000147">
    <property type="protein sequence ID" value="ROT85955.1"/>
    <property type="molecule type" value="Genomic_DNA"/>
</dbReference>
<sequence>MTHFLSLPFDLFSQPHVGGSGSGGSSEESRSGRSSRGTITDTGGSSSVDPSSSEQSCDTVIYVGPGGDDATDGEHPPVYLPALNSGDNRCSMNKALRGSAVDAASKVAPEAQRTPKKSSKGGVSSKSPSKSAKHTASGVAAAKDGAHASPHRTKESHKARDGGAGGAAASLPRTPTKYSSPGAKISTGATPKSPKSPHVSRHSRHK</sequence>
<dbReference type="AlphaFoldDB" id="A0A423UBA6"/>
<evidence type="ECO:0000256" key="1">
    <source>
        <dbReference type="SAM" id="MobiDB-lite"/>
    </source>
</evidence>
<dbReference type="PANTHER" id="PTHR21608">
    <property type="entry name" value="KINESIN-LIKE PROTEIN CG14535"/>
    <property type="match status" value="1"/>
</dbReference>
<feature type="non-terminal residue" evidence="2">
    <location>
        <position position="206"/>
    </location>
</feature>
<reference evidence="2 3" key="1">
    <citation type="submission" date="2018-04" db="EMBL/GenBank/DDBJ databases">
        <authorList>
            <person name="Zhang X."/>
            <person name="Yuan J."/>
            <person name="Li F."/>
            <person name="Xiang J."/>
        </authorList>
    </citation>
    <scope>NUCLEOTIDE SEQUENCE [LARGE SCALE GENOMIC DNA]</scope>
    <source>
        <tissue evidence="2">Muscle</tissue>
    </source>
</reference>
<accession>A0A423UBA6</accession>
<feature type="compositionally biased region" description="Low complexity" evidence="1">
    <location>
        <begin position="120"/>
        <end position="137"/>
    </location>
</feature>
<comment type="caution">
    <text evidence="2">The sequence shown here is derived from an EMBL/GenBank/DDBJ whole genome shotgun (WGS) entry which is preliminary data.</text>
</comment>
<evidence type="ECO:0000313" key="2">
    <source>
        <dbReference type="EMBL" id="ROT85955.1"/>
    </source>
</evidence>
<gene>
    <name evidence="2" type="ORF">C7M84_003477</name>
</gene>
<proteinExistence type="predicted"/>
<feature type="region of interest" description="Disordered" evidence="1">
    <location>
        <begin position="1"/>
        <end position="206"/>
    </location>
</feature>
<feature type="compositionally biased region" description="Basic and acidic residues" evidence="1">
    <location>
        <begin position="152"/>
        <end position="161"/>
    </location>
</feature>
<organism evidence="2 3">
    <name type="scientific">Penaeus vannamei</name>
    <name type="common">Whiteleg shrimp</name>
    <name type="synonym">Litopenaeus vannamei</name>
    <dbReference type="NCBI Taxonomy" id="6689"/>
    <lineage>
        <taxon>Eukaryota</taxon>
        <taxon>Metazoa</taxon>
        <taxon>Ecdysozoa</taxon>
        <taxon>Arthropoda</taxon>
        <taxon>Crustacea</taxon>
        <taxon>Multicrustacea</taxon>
        <taxon>Malacostraca</taxon>
        <taxon>Eumalacostraca</taxon>
        <taxon>Eucarida</taxon>
        <taxon>Decapoda</taxon>
        <taxon>Dendrobranchiata</taxon>
        <taxon>Penaeoidea</taxon>
        <taxon>Penaeidae</taxon>
        <taxon>Penaeus</taxon>
    </lineage>
</organism>
<dbReference type="InterPro" id="IPR027640">
    <property type="entry name" value="Kinesin-like_fam"/>
</dbReference>
<evidence type="ECO:0000313" key="3">
    <source>
        <dbReference type="Proteomes" id="UP000283509"/>
    </source>
</evidence>
<reference evidence="2 3" key="2">
    <citation type="submission" date="2019-01" db="EMBL/GenBank/DDBJ databases">
        <title>The decoding of complex shrimp genome reveals the adaptation for benthos swimmer, frequently molting mechanism and breeding impact on genome.</title>
        <authorList>
            <person name="Sun Y."/>
            <person name="Gao Y."/>
            <person name="Yu Y."/>
        </authorList>
    </citation>
    <scope>NUCLEOTIDE SEQUENCE [LARGE SCALE GENOMIC DNA]</scope>
    <source>
        <tissue evidence="2">Muscle</tissue>
    </source>
</reference>
<dbReference type="PANTHER" id="PTHR21608:SF7">
    <property type="entry name" value="KINESIN-LIKE PROTEIN CG14535"/>
    <property type="match status" value="1"/>
</dbReference>
<dbReference type="STRING" id="6689.A0A423UBA6"/>
<protein>
    <submittedName>
        <fullName evidence="2">Putative kinesin-like protein</fullName>
    </submittedName>
</protein>
<dbReference type="Proteomes" id="UP000283509">
    <property type="component" value="Unassembled WGS sequence"/>
</dbReference>
<dbReference type="GO" id="GO:0003777">
    <property type="term" value="F:microtubule motor activity"/>
    <property type="evidence" value="ECO:0007669"/>
    <property type="project" value="InterPro"/>
</dbReference>